<evidence type="ECO:0000313" key="3">
    <source>
        <dbReference type="EMBL" id="KAK6342136.1"/>
    </source>
</evidence>
<feature type="compositionally biased region" description="Basic and acidic residues" evidence="1">
    <location>
        <begin position="462"/>
        <end position="480"/>
    </location>
</feature>
<feature type="compositionally biased region" description="Basic and acidic residues" evidence="1">
    <location>
        <begin position="66"/>
        <end position="78"/>
    </location>
</feature>
<feature type="compositionally biased region" description="Polar residues" evidence="1">
    <location>
        <begin position="662"/>
        <end position="675"/>
    </location>
</feature>
<gene>
    <name evidence="3" type="ORF">TWF730_001614</name>
</gene>
<feature type="chain" id="PRO_5043407144" evidence="2">
    <location>
        <begin position="21"/>
        <end position="675"/>
    </location>
</feature>
<sequence>MKSSSLSFVVLWALAGSTYGLNEADRENLVTRDALDLKDDWNENLAVRSLMPDLFENQKRNNPNLRRRDTFDNSPELKHIGERLPYPELGELEYSLNDAPNQPKSRGQGALSSAVSFNVLTSVITDDPILQRMNPSREHFEYLCNWRSPREGFNVVDAYNMLGNWLEKHAGSSSSWCSGPDGFCTKVWCGSGYYIEVCSYGGKPWQMKCSKIIEMARNSLMAKANQDKNIWENGIPRKGPENQDEVRSKQQAINDRKMICIDHSAVYQPEALTLTFFNTNPRLLVRTSYGYSDKRVKCDPPGIQADVGRVAASQEQFMKIWYERYTIKDIEGDEEKDPKDSPGAKPNAILNANSTLSVNSTARPDPQKPQADGLVHAQGRTFLPKGSTNDTDTYGLPYYYDPHGTYPDPPSKADPFGFVSNLSKDKKVVTPGNNTSLNSNSTLKNLPVGGIKGSTNVNLGKDGLKPSKDGKEDGGKEKPVKLWTPNRKSTTTKNIWGTELPEAYIFKNVHYKTEGTRKTTVAKGPPAPNRQAPTGVIPQQVNTASTPSGAQKAEKTGDIDAAAPTTRASAAHSGDHSAANAAPVTTAPSNPEGTNSATKGQIKSDAPAPTQIAASTLNNNESSTKDEPTSVEEEPVTPNSETAAPRAKTTAPKDEVKPADTPTASLNAHVSQASA</sequence>
<feature type="region of interest" description="Disordered" evidence="1">
    <location>
        <begin position="332"/>
        <end position="372"/>
    </location>
</feature>
<feature type="compositionally biased region" description="Polar residues" evidence="1">
    <location>
        <begin position="612"/>
        <end position="622"/>
    </location>
</feature>
<evidence type="ECO:0000256" key="2">
    <source>
        <dbReference type="SAM" id="SignalP"/>
    </source>
</evidence>
<feature type="compositionally biased region" description="Low complexity" evidence="1">
    <location>
        <begin position="561"/>
        <end position="582"/>
    </location>
</feature>
<proteinExistence type="predicted"/>
<keyword evidence="4" id="KW-1185">Reference proteome</keyword>
<name>A0AAV9UIZ8_9PEZI</name>
<dbReference type="Proteomes" id="UP001373714">
    <property type="component" value="Unassembled WGS sequence"/>
</dbReference>
<dbReference type="EMBL" id="JAVHNS010000010">
    <property type="protein sequence ID" value="KAK6342136.1"/>
    <property type="molecule type" value="Genomic_DNA"/>
</dbReference>
<comment type="caution">
    <text evidence="3">The sequence shown here is derived from an EMBL/GenBank/DDBJ whole genome shotgun (WGS) entry which is preliminary data.</text>
</comment>
<protein>
    <submittedName>
        <fullName evidence="3">Uncharacterized protein</fullName>
    </submittedName>
</protein>
<reference evidence="3 4" key="1">
    <citation type="submission" date="2019-10" db="EMBL/GenBank/DDBJ databases">
        <authorList>
            <person name="Palmer J.M."/>
        </authorList>
    </citation>
    <scope>NUCLEOTIDE SEQUENCE [LARGE SCALE GENOMIC DNA]</scope>
    <source>
        <strain evidence="3 4">TWF730</strain>
    </source>
</reference>
<accession>A0AAV9UIZ8</accession>
<feature type="region of interest" description="Disordered" evidence="1">
    <location>
        <begin position="57"/>
        <end position="78"/>
    </location>
</feature>
<evidence type="ECO:0000313" key="4">
    <source>
        <dbReference type="Proteomes" id="UP001373714"/>
    </source>
</evidence>
<feature type="compositionally biased region" description="Polar residues" evidence="1">
    <location>
        <begin position="537"/>
        <end position="549"/>
    </location>
</feature>
<feature type="region of interest" description="Disordered" evidence="1">
    <location>
        <begin position="516"/>
        <end position="675"/>
    </location>
</feature>
<feature type="compositionally biased region" description="Polar residues" evidence="1">
    <location>
        <begin position="350"/>
        <end position="362"/>
    </location>
</feature>
<dbReference type="AlphaFoldDB" id="A0AAV9UIZ8"/>
<feature type="compositionally biased region" description="Low complexity" evidence="1">
    <location>
        <begin position="636"/>
        <end position="650"/>
    </location>
</feature>
<feature type="signal peptide" evidence="2">
    <location>
        <begin position="1"/>
        <end position="20"/>
    </location>
</feature>
<organism evidence="3 4">
    <name type="scientific">Orbilia blumenaviensis</name>
    <dbReference type="NCBI Taxonomy" id="1796055"/>
    <lineage>
        <taxon>Eukaryota</taxon>
        <taxon>Fungi</taxon>
        <taxon>Dikarya</taxon>
        <taxon>Ascomycota</taxon>
        <taxon>Pezizomycotina</taxon>
        <taxon>Orbiliomycetes</taxon>
        <taxon>Orbiliales</taxon>
        <taxon>Orbiliaceae</taxon>
        <taxon>Orbilia</taxon>
    </lineage>
</organism>
<evidence type="ECO:0000256" key="1">
    <source>
        <dbReference type="SAM" id="MobiDB-lite"/>
    </source>
</evidence>
<feature type="compositionally biased region" description="Polar residues" evidence="1">
    <location>
        <begin position="586"/>
        <end position="601"/>
    </location>
</feature>
<keyword evidence="2" id="KW-0732">Signal</keyword>
<feature type="region of interest" description="Disordered" evidence="1">
    <location>
        <begin position="457"/>
        <end position="483"/>
    </location>
</feature>
<feature type="compositionally biased region" description="Basic and acidic residues" evidence="1">
    <location>
        <begin position="332"/>
        <end position="342"/>
    </location>
</feature>